<feature type="transmembrane region" description="Helical" evidence="1">
    <location>
        <begin position="18"/>
        <end position="51"/>
    </location>
</feature>
<dbReference type="InterPro" id="IPR036259">
    <property type="entry name" value="MFS_trans_sf"/>
</dbReference>
<dbReference type="InterPro" id="IPR050327">
    <property type="entry name" value="Proton-linked_MCT"/>
</dbReference>
<dbReference type="InterPro" id="IPR011701">
    <property type="entry name" value="MFS"/>
</dbReference>
<dbReference type="Proteomes" id="UP000683360">
    <property type="component" value="Unassembled WGS sequence"/>
</dbReference>
<feature type="transmembrane region" description="Helical" evidence="1">
    <location>
        <begin position="397"/>
        <end position="417"/>
    </location>
</feature>
<dbReference type="Gene3D" id="1.20.1250.20">
    <property type="entry name" value="MFS general substrate transporter like domains"/>
    <property type="match status" value="2"/>
</dbReference>
<feature type="transmembrane region" description="Helical" evidence="1">
    <location>
        <begin position="119"/>
        <end position="139"/>
    </location>
</feature>
<evidence type="ECO:0000313" key="3">
    <source>
        <dbReference type="Proteomes" id="UP000683360"/>
    </source>
</evidence>
<feature type="transmembrane region" description="Helical" evidence="1">
    <location>
        <begin position="57"/>
        <end position="77"/>
    </location>
</feature>
<dbReference type="PANTHER" id="PTHR11360">
    <property type="entry name" value="MONOCARBOXYLATE TRANSPORTER"/>
    <property type="match status" value="1"/>
</dbReference>
<gene>
    <name evidence="2" type="ORF">MEDL_14620</name>
</gene>
<sequence>MEEASIFIPRRSQKDTGWAWIISLGTTLHVFILIGTAKSFGLFFVEFLWFYDTNSSILSGMLAAQTLTVSLSSLFVLNIGSKLLGNRKLIIIGGFISFSGYLLSAFSPNIGILVLSQSVLYGVGCACTTGPVFVVLNTYFEKHLGFANSFAYVGGSVGSLVWPVIIRKLLDNYGLQGALLLVSALILNNVIVGSLMRPFLSESVVEKEADDPESEADVLIMKRNLLKDEISVSVDNVSGYFSRQKYQNKDQELFMNLTDKSVDIKRSLSYNFFLDKKENEKNKFKVPEKSDYLVERFTGSNINIDGSMGTPETFWTTHKCSVRSLPQDTSEERSIESKESKSSEFCFNQYIIDMTVLRNRKLQLFLFVAFFSFCGSGMIITFIPAFARDNGISNDKITILITIIGGCDLFSRFTLAWITDSQKIRRHHIMGFCLGITGVASMLNPLYTSFSAFIGYSVIYGLFGSIYFSMSILVLRDCVGAENISAALSLMITIHGLSSVIIAPSVGFIRDTTGSYAGSFFLMGSGLILGSVGIFCQPLVK</sequence>
<name>A0A8S3QYJ0_MYTED</name>
<protein>
    <submittedName>
        <fullName evidence="2">SLC16A9</fullName>
    </submittedName>
</protein>
<keyword evidence="1" id="KW-0812">Transmembrane</keyword>
<dbReference type="EMBL" id="CAJPWZ010000729">
    <property type="protein sequence ID" value="CAG2199965.1"/>
    <property type="molecule type" value="Genomic_DNA"/>
</dbReference>
<comment type="caution">
    <text evidence="2">The sequence shown here is derived from an EMBL/GenBank/DDBJ whole genome shotgun (WGS) entry which is preliminary data.</text>
</comment>
<feature type="transmembrane region" description="Helical" evidence="1">
    <location>
        <begin position="364"/>
        <end position="385"/>
    </location>
</feature>
<keyword evidence="1" id="KW-0472">Membrane</keyword>
<feature type="transmembrane region" description="Helical" evidence="1">
    <location>
        <begin position="453"/>
        <end position="475"/>
    </location>
</feature>
<feature type="transmembrane region" description="Helical" evidence="1">
    <location>
        <begin position="177"/>
        <end position="196"/>
    </location>
</feature>
<dbReference type="GO" id="GO:0022857">
    <property type="term" value="F:transmembrane transporter activity"/>
    <property type="evidence" value="ECO:0007669"/>
    <property type="project" value="InterPro"/>
</dbReference>
<reference evidence="2" key="1">
    <citation type="submission" date="2021-03" db="EMBL/GenBank/DDBJ databases">
        <authorList>
            <person name="Bekaert M."/>
        </authorList>
    </citation>
    <scope>NUCLEOTIDE SEQUENCE</scope>
</reference>
<feature type="transmembrane region" description="Helical" evidence="1">
    <location>
        <begin position="146"/>
        <end position="165"/>
    </location>
</feature>
<evidence type="ECO:0000313" key="2">
    <source>
        <dbReference type="EMBL" id="CAG2199965.1"/>
    </source>
</evidence>
<keyword evidence="1" id="KW-1133">Transmembrane helix</keyword>
<dbReference type="SUPFAM" id="SSF103473">
    <property type="entry name" value="MFS general substrate transporter"/>
    <property type="match status" value="1"/>
</dbReference>
<evidence type="ECO:0000256" key="1">
    <source>
        <dbReference type="SAM" id="Phobius"/>
    </source>
</evidence>
<organism evidence="2 3">
    <name type="scientific">Mytilus edulis</name>
    <name type="common">Blue mussel</name>
    <dbReference type="NCBI Taxonomy" id="6550"/>
    <lineage>
        <taxon>Eukaryota</taxon>
        <taxon>Metazoa</taxon>
        <taxon>Spiralia</taxon>
        <taxon>Lophotrochozoa</taxon>
        <taxon>Mollusca</taxon>
        <taxon>Bivalvia</taxon>
        <taxon>Autobranchia</taxon>
        <taxon>Pteriomorphia</taxon>
        <taxon>Mytilida</taxon>
        <taxon>Mytiloidea</taxon>
        <taxon>Mytilidae</taxon>
        <taxon>Mytilinae</taxon>
        <taxon>Mytilus</taxon>
    </lineage>
</organism>
<feature type="transmembrane region" description="Helical" evidence="1">
    <location>
        <begin position="89"/>
        <end position="107"/>
    </location>
</feature>
<dbReference type="Pfam" id="PF07690">
    <property type="entry name" value="MFS_1"/>
    <property type="match status" value="2"/>
</dbReference>
<feature type="transmembrane region" description="Helical" evidence="1">
    <location>
        <begin position="515"/>
        <end position="536"/>
    </location>
</feature>
<dbReference type="PANTHER" id="PTHR11360:SF251">
    <property type="entry name" value="MAJOR FACILITATOR SUPERFAMILY (MFS) PROFILE DOMAIN-CONTAINING PROTEIN"/>
    <property type="match status" value="1"/>
</dbReference>
<proteinExistence type="predicted"/>
<dbReference type="AlphaFoldDB" id="A0A8S3QYJ0"/>
<feature type="transmembrane region" description="Helical" evidence="1">
    <location>
        <begin position="429"/>
        <end position="447"/>
    </location>
</feature>
<dbReference type="OrthoDB" id="6435476at2759"/>
<keyword evidence="3" id="KW-1185">Reference proteome</keyword>
<feature type="transmembrane region" description="Helical" evidence="1">
    <location>
        <begin position="487"/>
        <end position="509"/>
    </location>
</feature>
<accession>A0A8S3QYJ0</accession>